<keyword evidence="1" id="KW-0560">Oxidoreductase</keyword>
<feature type="domain" description="FAD-binding" evidence="3">
    <location>
        <begin position="10"/>
        <end position="326"/>
    </location>
</feature>
<protein>
    <submittedName>
        <fullName evidence="4">FAD-dependent oxidoreductase</fullName>
    </submittedName>
</protein>
<gene>
    <name evidence="4" type="ORF">GT020_14755</name>
</gene>
<organism evidence="4 5">
    <name type="scientific">Glutamicibacter soli</name>
    <dbReference type="NCBI Taxonomy" id="453836"/>
    <lineage>
        <taxon>Bacteria</taxon>
        <taxon>Bacillati</taxon>
        <taxon>Actinomycetota</taxon>
        <taxon>Actinomycetes</taxon>
        <taxon>Micrococcales</taxon>
        <taxon>Micrococcaceae</taxon>
        <taxon>Glutamicibacter</taxon>
    </lineage>
</organism>
<evidence type="ECO:0000259" key="3">
    <source>
        <dbReference type="Pfam" id="PF01494"/>
    </source>
</evidence>
<reference evidence="4 5" key="1">
    <citation type="submission" date="2020-01" db="EMBL/GenBank/DDBJ databases">
        <title>Glutamicibacter soli M275.</title>
        <authorList>
            <person name="Meng X."/>
        </authorList>
    </citation>
    <scope>NUCLEOTIDE SEQUENCE [LARGE SCALE GENOMIC DNA]</scope>
    <source>
        <strain evidence="4 5">M275</strain>
    </source>
</reference>
<dbReference type="Proteomes" id="UP000477543">
    <property type="component" value="Unassembled WGS sequence"/>
</dbReference>
<proteinExistence type="predicted"/>
<dbReference type="Pfam" id="PF01494">
    <property type="entry name" value="FAD_binding_3"/>
    <property type="match status" value="1"/>
</dbReference>
<evidence type="ECO:0000313" key="4">
    <source>
        <dbReference type="EMBL" id="NAZ17314.1"/>
    </source>
</evidence>
<dbReference type="InterPro" id="IPR050631">
    <property type="entry name" value="PheA/TfdB_FAD_monoxygenase"/>
</dbReference>
<accession>A0A6L9G7Y2</accession>
<dbReference type="InterPro" id="IPR036188">
    <property type="entry name" value="FAD/NAD-bd_sf"/>
</dbReference>
<dbReference type="Gene3D" id="3.50.50.60">
    <property type="entry name" value="FAD/NAD(P)-binding domain"/>
    <property type="match status" value="2"/>
</dbReference>
<dbReference type="AlphaFoldDB" id="A0A6L9G7Y2"/>
<dbReference type="PANTHER" id="PTHR43476:SF5">
    <property type="entry name" value="FAD-DEPENDENT MONOOXYGENASE"/>
    <property type="match status" value="1"/>
</dbReference>
<evidence type="ECO:0000256" key="1">
    <source>
        <dbReference type="ARBA" id="ARBA00023002"/>
    </source>
</evidence>
<sequence>MQQLPRRTATCVIAGGGPAGIVLGLLLARAGIDVTVLEKHADFLRDFRGDTVHPTTLGLLDDLGIFGRFEQLPQSKVRRVQFPGAEGNEVTVADFGRLPLRHPYVAMVPQWDLLTLLADTALAEPCFTLLTEHEATGVLRERGRVCGLSYRCPDGVGEVAADLTVACDGRWSTVRRDLGLEAKEFPVGFDVWWYRLSTSKRVGESLLPRIHEGQVAIGIPRSGYLQVAQLGLKGEDALLRARGIEAFRDAAARIFPELAEDVVRLDSMDAVKHLDVRVDRLRTWHAPGALCLGDAAHAMSPVGGVGINLAIQDAVAAARILARPLGAGGFQDGSADRFLAKVQRRRNWPAALIQAVQRIMHAAAIMPALRGGFNGPPKWFGTMFAKMPFLSILPALVIGIGPRPEKAPTWARRFAPPPHRQGSTPTLGR</sequence>
<evidence type="ECO:0000313" key="5">
    <source>
        <dbReference type="Proteomes" id="UP000477543"/>
    </source>
</evidence>
<dbReference type="PANTHER" id="PTHR43476">
    <property type="entry name" value="3-(3-HYDROXY-PHENYL)PROPIONATE/3-HYDROXYCINNAMIC ACID HYDROXYLASE"/>
    <property type="match status" value="1"/>
</dbReference>
<dbReference type="EMBL" id="WYDN01000015">
    <property type="protein sequence ID" value="NAZ17314.1"/>
    <property type="molecule type" value="Genomic_DNA"/>
</dbReference>
<dbReference type="GO" id="GO:0016491">
    <property type="term" value="F:oxidoreductase activity"/>
    <property type="evidence" value="ECO:0007669"/>
    <property type="project" value="UniProtKB-KW"/>
</dbReference>
<evidence type="ECO:0000256" key="2">
    <source>
        <dbReference type="SAM" id="MobiDB-lite"/>
    </source>
</evidence>
<dbReference type="InterPro" id="IPR002938">
    <property type="entry name" value="FAD-bd"/>
</dbReference>
<dbReference type="SUPFAM" id="SSF51905">
    <property type="entry name" value="FAD/NAD(P)-binding domain"/>
    <property type="match status" value="1"/>
</dbReference>
<comment type="caution">
    <text evidence="4">The sequence shown here is derived from an EMBL/GenBank/DDBJ whole genome shotgun (WGS) entry which is preliminary data.</text>
</comment>
<feature type="region of interest" description="Disordered" evidence="2">
    <location>
        <begin position="408"/>
        <end position="429"/>
    </location>
</feature>
<dbReference type="NCBIfam" id="NF004833">
    <property type="entry name" value="PRK06185.1-1"/>
    <property type="match status" value="1"/>
</dbReference>
<dbReference type="GO" id="GO:0071949">
    <property type="term" value="F:FAD binding"/>
    <property type="evidence" value="ECO:0007669"/>
    <property type="project" value="InterPro"/>
</dbReference>
<name>A0A6L9G7Y2_9MICC</name>
<dbReference type="RefSeq" id="WP_161449789.1">
    <property type="nucleotide sequence ID" value="NZ_WYDN01000015.1"/>
</dbReference>
<dbReference type="PRINTS" id="PR00420">
    <property type="entry name" value="RNGMNOXGNASE"/>
</dbReference>